<reference evidence="3" key="1">
    <citation type="submission" date="2016-10" db="EMBL/GenBank/DDBJ databases">
        <authorList>
            <person name="de Groot N.N."/>
        </authorList>
    </citation>
    <scope>NUCLEOTIDE SEQUENCE [LARGE SCALE GENOMIC DNA]</scope>
    <source>
        <strain evidence="3">ATCC 20501</strain>
    </source>
</reference>
<dbReference type="InterPro" id="IPR050309">
    <property type="entry name" value="Type-B_Carboxylest/Lipase"/>
</dbReference>
<evidence type="ECO:0000313" key="5">
    <source>
        <dbReference type="Proteomes" id="UP000199690"/>
    </source>
</evidence>
<keyword evidence="5" id="KW-1185">Reference proteome</keyword>
<dbReference type="AlphaFoldDB" id="A0A1H6E5Z5"/>
<organism evidence="3 6">
    <name type="scientific">Saccharopolyspora kobensis</name>
    <dbReference type="NCBI Taxonomy" id="146035"/>
    <lineage>
        <taxon>Bacteria</taxon>
        <taxon>Bacillati</taxon>
        <taxon>Actinomycetota</taxon>
        <taxon>Actinomycetes</taxon>
        <taxon>Pseudonocardiales</taxon>
        <taxon>Pseudonocardiaceae</taxon>
        <taxon>Saccharopolyspora</taxon>
    </lineage>
</organism>
<dbReference type="SUPFAM" id="SSF53474">
    <property type="entry name" value="alpha/beta-Hydrolases"/>
    <property type="match status" value="1"/>
</dbReference>
<reference evidence="5 6" key="2">
    <citation type="submission" date="2016-10" db="EMBL/GenBank/DDBJ databases">
        <authorList>
            <person name="Varghese N."/>
            <person name="Submissions S."/>
        </authorList>
    </citation>
    <scope>NUCLEOTIDE SEQUENCE [LARGE SCALE GENOMIC DNA]</scope>
    <source>
        <strain evidence="6">ATCC 20501</strain>
        <strain evidence="4 5">CGMCC 4.3529</strain>
    </source>
</reference>
<dbReference type="PANTHER" id="PTHR11559">
    <property type="entry name" value="CARBOXYLESTERASE"/>
    <property type="match status" value="1"/>
</dbReference>
<evidence type="ECO:0000313" key="6">
    <source>
        <dbReference type="Proteomes" id="UP000236729"/>
    </source>
</evidence>
<dbReference type="Gene3D" id="3.40.50.1820">
    <property type="entry name" value="alpha/beta hydrolase"/>
    <property type="match status" value="1"/>
</dbReference>
<sequence length="539" mass="58407">MSGPGPTSLPLNRGSGDRDVPQPQEAANRELDRERDHHCESRRSGTDVLELDSGRVRGLIFEEHRLFQGIPYAAPPVGELRWSLPWPVEPWAGVRDAIAPGSPCPQLPQSFADVGSVDEDCLFLNVTAPRTGGRKPVMVWLHGGGGTNGEGSVFDARRLSVAEDVVVVTANYRLGIFGNFGYPGLPGGAFGIADQQEVLRWVRRNIGAFGGDPDNVTLFGESYGGLSIGAHLVAPGSAGLFHRAIVQSGFPLMRAPANAYVPGSPEMPSLWLSAAELEGLAEHVIGEAGWLRPGRGSAVDQLRALPVEQLLQLSPVFTRSGFGNEVLPESPVRALTAGRFHRVPVLAGNTRDEARLFVAMFFDGTGQPVTPDGYAELLAEGFDAAAEDIAREYPIDACASPSLAWSTVLDDAAWARSLWDLAHALHERTPTYVYEFADRNAPPVVPFPEGFPPGAYHGSELPYQFDMGGLAPLSAEQWRLAATMHRYWANFARSGDPNGPGLICWPRFTSADQHVQSLHPEQIGPTDFAADHRMEFWTR</sequence>
<evidence type="ECO:0000313" key="3">
    <source>
        <dbReference type="EMBL" id="SEG92673.1"/>
    </source>
</evidence>
<evidence type="ECO:0000313" key="4">
    <source>
        <dbReference type="EMBL" id="SFD39681.1"/>
    </source>
</evidence>
<dbReference type="Proteomes" id="UP000199690">
    <property type="component" value="Unassembled WGS sequence"/>
</dbReference>
<feature type="region of interest" description="Disordered" evidence="1">
    <location>
        <begin position="1"/>
        <end position="45"/>
    </location>
</feature>
<dbReference type="EMBL" id="FNVB01000009">
    <property type="protein sequence ID" value="SEG92673.1"/>
    <property type="molecule type" value="Genomic_DNA"/>
</dbReference>
<dbReference type="InterPro" id="IPR002018">
    <property type="entry name" value="CarbesteraseB"/>
</dbReference>
<dbReference type="InterPro" id="IPR029058">
    <property type="entry name" value="AB_hydrolase_fold"/>
</dbReference>
<evidence type="ECO:0000259" key="2">
    <source>
        <dbReference type="Pfam" id="PF00135"/>
    </source>
</evidence>
<dbReference type="Proteomes" id="UP000236729">
    <property type="component" value="Unassembled WGS sequence"/>
</dbReference>
<accession>A0A1I1RZH7</accession>
<accession>A0A1H6E5Z5</accession>
<name>A0A1H6E5Z5_9PSEU</name>
<protein>
    <submittedName>
        <fullName evidence="3">Para-nitrobenzyl esterase</fullName>
    </submittedName>
</protein>
<feature type="domain" description="Carboxylesterase type B" evidence="2">
    <location>
        <begin position="48"/>
        <end position="537"/>
    </location>
</feature>
<gene>
    <name evidence="3" type="ORF">SAMN02982929_05629</name>
    <name evidence="4" type="ORF">SAMN05216506_104159</name>
</gene>
<dbReference type="SMR" id="A0A1H6E5Z5"/>
<proteinExistence type="predicted"/>
<dbReference type="EMBL" id="FOME01000004">
    <property type="protein sequence ID" value="SFD39681.1"/>
    <property type="molecule type" value="Genomic_DNA"/>
</dbReference>
<dbReference type="Pfam" id="PF00135">
    <property type="entry name" value="COesterase"/>
    <property type="match status" value="1"/>
</dbReference>
<feature type="compositionally biased region" description="Basic and acidic residues" evidence="1">
    <location>
        <begin position="27"/>
        <end position="45"/>
    </location>
</feature>
<evidence type="ECO:0000256" key="1">
    <source>
        <dbReference type="SAM" id="MobiDB-lite"/>
    </source>
</evidence>